<accession>A0AAD9EHB1</accession>
<protein>
    <submittedName>
        <fullName evidence="1">Uncharacterized protein</fullName>
    </submittedName>
</protein>
<comment type="caution">
    <text evidence="1">The sequence shown here is derived from an EMBL/GenBank/DDBJ whole genome shotgun (WGS) entry which is preliminary data.</text>
</comment>
<reference evidence="1" key="1">
    <citation type="submission" date="2023-01" db="EMBL/GenBank/DDBJ databases">
        <title>Colletotrichum chrysophilum M932 genome sequence.</title>
        <authorList>
            <person name="Baroncelli R."/>
        </authorList>
    </citation>
    <scope>NUCLEOTIDE SEQUENCE</scope>
    <source>
        <strain evidence="1">M932</strain>
    </source>
</reference>
<evidence type="ECO:0000313" key="2">
    <source>
        <dbReference type="Proteomes" id="UP001243330"/>
    </source>
</evidence>
<keyword evidence="2" id="KW-1185">Reference proteome</keyword>
<organism evidence="1 2">
    <name type="scientific">Colletotrichum chrysophilum</name>
    <dbReference type="NCBI Taxonomy" id="1836956"/>
    <lineage>
        <taxon>Eukaryota</taxon>
        <taxon>Fungi</taxon>
        <taxon>Dikarya</taxon>
        <taxon>Ascomycota</taxon>
        <taxon>Pezizomycotina</taxon>
        <taxon>Sordariomycetes</taxon>
        <taxon>Hypocreomycetidae</taxon>
        <taxon>Glomerellales</taxon>
        <taxon>Glomerellaceae</taxon>
        <taxon>Colletotrichum</taxon>
        <taxon>Colletotrichum gloeosporioides species complex</taxon>
    </lineage>
</organism>
<dbReference type="Proteomes" id="UP001243330">
    <property type="component" value="Unassembled WGS sequence"/>
</dbReference>
<name>A0AAD9EHB1_9PEZI</name>
<proteinExistence type="predicted"/>
<dbReference type="AlphaFoldDB" id="A0AAD9EHB1"/>
<dbReference type="EMBL" id="JAQOWY010000300">
    <property type="protein sequence ID" value="KAK1844711.1"/>
    <property type="molecule type" value="Genomic_DNA"/>
</dbReference>
<sequence>MKQSNLPIIHVLRPSWLPTIHNLPAKVSNEMLICSTKDQGTTFQQTSSEEKELER</sequence>
<gene>
    <name evidence="1" type="ORF">CCHR01_12639</name>
</gene>
<evidence type="ECO:0000313" key="1">
    <source>
        <dbReference type="EMBL" id="KAK1844711.1"/>
    </source>
</evidence>